<organism evidence="2 3">
    <name type="scientific">Halogeometricum limi</name>
    <dbReference type="NCBI Taxonomy" id="555875"/>
    <lineage>
        <taxon>Archaea</taxon>
        <taxon>Methanobacteriati</taxon>
        <taxon>Methanobacteriota</taxon>
        <taxon>Stenosarchaea group</taxon>
        <taxon>Halobacteria</taxon>
        <taxon>Halobacteriales</taxon>
        <taxon>Haloferacaceae</taxon>
        <taxon>Halogeometricum</taxon>
    </lineage>
</organism>
<evidence type="ECO:0000256" key="1">
    <source>
        <dbReference type="SAM" id="MobiDB-lite"/>
    </source>
</evidence>
<gene>
    <name evidence="2" type="ORF">SAMN04488124_2418</name>
</gene>
<accession>A0A1I6HN48</accession>
<evidence type="ECO:0000313" key="2">
    <source>
        <dbReference type="EMBL" id="SFR55854.1"/>
    </source>
</evidence>
<proteinExistence type="predicted"/>
<keyword evidence="3" id="KW-1185">Reference proteome</keyword>
<name>A0A1I6HN48_9EURY</name>
<evidence type="ECO:0000313" key="3">
    <source>
        <dbReference type="Proteomes" id="UP000243250"/>
    </source>
</evidence>
<dbReference type="NCBIfam" id="NF038145">
    <property type="entry name" value="Hvo_1808_fam"/>
    <property type="match status" value="1"/>
</dbReference>
<feature type="region of interest" description="Disordered" evidence="1">
    <location>
        <begin position="13"/>
        <end position="62"/>
    </location>
</feature>
<protein>
    <submittedName>
        <fullName evidence="2">Uncharacterized protein</fullName>
    </submittedName>
</protein>
<reference evidence="3" key="1">
    <citation type="submission" date="2016-10" db="EMBL/GenBank/DDBJ databases">
        <authorList>
            <person name="Varghese N."/>
            <person name="Submissions S."/>
        </authorList>
    </citation>
    <scope>NUCLEOTIDE SEQUENCE [LARGE SCALE GENOMIC DNA]</scope>
    <source>
        <strain evidence="3">CGMCC 1.8711</strain>
    </source>
</reference>
<dbReference type="EMBL" id="FOYS01000003">
    <property type="protein sequence ID" value="SFR55854.1"/>
    <property type="molecule type" value="Genomic_DNA"/>
</dbReference>
<sequence>MLLLSGCAGSAAQAAGTVGGETPSDVVDTGWSEGVSNTETDAETSRDAVASEPRPDPETDVLGWENGYWYDDPLDVNATDGIDDEEMAVLLARTMARVEHIRGHEFTREVRVRVMTREEYAAEGFYPLQDVGRTSRQLDQFYEAAFFVGEDENATEVALNHSRGFPDAYYLFFSDEIVVVADEENLSRFDETLLAHELGHALQDEYVPPTVLFENFGILIRNYWDHYLVVRTLVEGDPSLMESFYAERCAEAWDCVTVAQTESNRTVVHGGMLAMDLYPYSDGTNFTAAVYERGLQGREGWDAVDLMYELAPSHAEQVTHPDQYPFQYTAYPLVLHAPSDGWLRHPYPFHLGEPYVFAMFWYQSWEHDAGIVNASAFFVADGGAYDRYNYTSVPSTGWDGDTLVTYHRGEEDAYVWATKWDTERDAVEFHDAYLKLLGHHGAVEVGPNTYVVPSGPYADAFCVELEGREVLVVNAPEVTDIPNVRPGTPATEA</sequence>
<dbReference type="Proteomes" id="UP000243250">
    <property type="component" value="Unassembled WGS sequence"/>
</dbReference>
<dbReference type="AlphaFoldDB" id="A0A1I6HN48"/>
<dbReference type="STRING" id="555875.SAMN04488124_2418"/>
<dbReference type="InterPro" id="IPR047792">
    <property type="entry name" value="Hvo_1808-like"/>
</dbReference>